<organism evidence="3 4">
    <name type="scientific">Nanobsidianus stetteri</name>
    <dbReference type="NCBI Taxonomy" id="1294122"/>
    <lineage>
        <taxon>Archaea</taxon>
        <taxon>Nanobdellota</taxon>
        <taxon>Candidatus Nanoarchaeia</taxon>
        <taxon>Nanoarchaeales</taxon>
        <taxon>Nanopusillaceae</taxon>
        <taxon>Candidatus Nanobsidianus</taxon>
    </lineage>
</organism>
<dbReference type="GO" id="GO:0005737">
    <property type="term" value="C:cytoplasm"/>
    <property type="evidence" value="ECO:0007669"/>
    <property type="project" value="UniProtKB-SubCell"/>
</dbReference>
<dbReference type="GO" id="GO:0005694">
    <property type="term" value="C:chromosome"/>
    <property type="evidence" value="ECO:0007669"/>
    <property type="project" value="UniProtKB-SubCell"/>
</dbReference>
<sequence>MIRFGFHQSKYEKFIRKFNNIYFMARGERGIPMAVVERILKQKGEQAGVTRVSDKAIRYLKQELEDIALEIAKEAVSLANHGKRTTVKREDIQLATKQIFKKM</sequence>
<dbReference type="SUPFAM" id="SSF47113">
    <property type="entry name" value="Histone-fold"/>
    <property type="match status" value="1"/>
</dbReference>
<evidence type="ECO:0000313" key="3">
    <source>
        <dbReference type="EMBL" id="MCC5446832.1"/>
    </source>
</evidence>
<protein>
    <submittedName>
        <fullName evidence="3">NFYB/HAP3 family transcription factor subunit</fullName>
    </submittedName>
</protein>
<evidence type="ECO:0000313" key="4">
    <source>
        <dbReference type="Proteomes" id="UP000245509"/>
    </source>
</evidence>
<reference evidence="3" key="2">
    <citation type="submission" date="2017-05" db="EMBL/GenBank/DDBJ databases">
        <authorList>
            <person name="Munson-Mcgee J.H."/>
        </authorList>
    </citation>
    <scope>NUCLEOTIDE SEQUENCE</scope>
    <source>
        <strain evidence="3">SCGC AB-777_F03</strain>
    </source>
</reference>
<name>A0AAE3JGV0_NANST</name>
<comment type="caution">
    <text evidence="3">The sequence shown here is derived from an EMBL/GenBank/DDBJ whole genome shotgun (WGS) entry which is preliminary data.</text>
</comment>
<dbReference type="PANTHER" id="PTHR47828:SF1">
    <property type="entry name" value="ARCHAEAL HISTONE A"/>
    <property type="match status" value="1"/>
</dbReference>
<dbReference type="GO" id="GO:0003677">
    <property type="term" value="F:DNA binding"/>
    <property type="evidence" value="ECO:0007669"/>
    <property type="project" value="UniProtKB-KW"/>
</dbReference>
<dbReference type="Gene3D" id="1.10.20.10">
    <property type="entry name" value="Histone, subunit A"/>
    <property type="match status" value="1"/>
</dbReference>
<dbReference type="AlphaFoldDB" id="A0AAE3JGV0"/>
<dbReference type="CDD" id="cd22909">
    <property type="entry name" value="HFD_archaea_histone-like"/>
    <property type="match status" value="1"/>
</dbReference>
<dbReference type="Proteomes" id="UP000245509">
    <property type="component" value="Unassembled WGS sequence"/>
</dbReference>
<dbReference type="EMBL" id="QEFP02000003">
    <property type="protein sequence ID" value="MCC5446832.1"/>
    <property type="molecule type" value="Genomic_DNA"/>
</dbReference>
<evidence type="ECO:0000256" key="1">
    <source>
        <dbReference type="ARBA" id="ARBA00023125"/>
    </source>
</evidence>
<reference evidence="3" key="3">
    <citation type="submission" date="2021-11" db="EMBL/GenBank/DDBJ databases">
        <authorList>
            <person name="Munson-Mcgee J."/>
            <person name="Field E."/>
            <person name="Bateson M."/>
            <person name="Rooney C."/>
            <person name="Stepanauskas R."/>
            <person name="Young M."/>
        </authorList>
    </citation>
    <scope>NUCLEOTIDE SEQUENCE</scope>
    <source>
        <strain evidence="3">SCGC AB-777_F03</strain>
    </source>
</reference>
<dbReference type="PANTHER" id="PTHR47828">
    <property type="entry name" value="ARCHAEAL HISTONE A"/>
    <property type="match status" value="1"/>
</dbReference>
<reference evidence="3" key="1">
    <citation type="journal article" date="2015" name="Appl. Environ. Microbiol.">
        <title>Nanoarchaeota, Their Sulfolobales Host, and Nanoarchaeota Virus Distribution across Yellowstone National Park Hot Springs.</title>
        <authorList>
            <person name="Munson-McGee J.H."/>
            <person name="Field E.K."/>
            <person name="Bateson M."/>
            <person name="Rooney C."/>
            <person name="Stepanauskas R."/>
            <person name="Young M.J."/>
        </authorList>
    </citation>
    <scope>NUCLEOTIDE SEQUENCE</scope>
    <source>
        <strain evidence="3">SCGC AB-777_F03</strain>
    </source>
</reference>
<dbReference type="InterPro" id="IPR007125">
    <property type="entry name" value="H2A/H2B/H3"/>
</dbReference>
<proteinExistence type="predicted"/>
<feature type="domain" description="Core Histone H2A/H2B/H3" evidence="2">
    <location>
        <begin position="26"/>
        <end position="97"/>
    </location>
</feature>
<gene>
    <name evidence="3" type="ORF">DDW03_000205</name>
</gene>
<dbReference type="GO" id="GO:0046982">
    <property type="term" value="F:protein heterodimerization activity"/>
    <property type="evidence" value="ECO:0007669"/>
    <property type="project" value="InterPro"/>
</dbReference>
<accession>A0AAE3JGV0</accession>
<dbReference type="Pfam" id="PF00125">
    <property type="entry name" value="Histone"/>
    <property type="match status" value="1"/>
</dbReference>
<dbReference type="InterPro" id="IPR050004">
    <property type="entry name" value="HmfB-like"/>
</dbReference>
<evidence type="ECO:0000259" key="2">
    <source>
        <dbReference type="Pfam" id="PF00125"/>
    </source>
</evidence>
<dbReference type="InterPro" id="IPR009072">
    <property type="entry name" value="Histone-fold"/>
</dbReference>
<keyword evidence="1" id="KW-0238">DNA-binding</keyword>
<dbReference type="NCBIfam" id="NF043032">
    <property type="entry name" value="archaea_histone"/>
    <property type="match status" value="1"/>
</dbReference>
<dbReference type="InterPro" id="IPR050947">
    <property type="entry name" value="Archaeal_histone_HMF"/>
</dbReference>